<organism evidence="1">
    <name type="scientific">Rattus norvegicus</name>
    <name type="common">Rat</name>
    <dbReference type="NCBI Taxonomy" id="10116"/>
    <lineage>
        <taxon>Eukaryota</taxon>
        <taxon>Metazoa</taxon>
        <taxon>Chordata</taxon>
        <taxon>Craniata</taxon>
        <taxon>Vertebrata</taxon>
        <taxon>Euteleostomi</taxon>
        <taxon>Mammalia</taxon>
        <taxon>Eutheria</taxon>
        <taxon>Euarchontoglires</taxon>
        <taxon>Glires</taxon>
        <taxon>Rodentia</taxon>
        <taxon>Myomorpha</taxon>
        <taxon>Muroidea</taxon>
        <taxon>Muridae</taxon>
        <taxon>Murinae</taxon>
        <taxon>Rattus</taxon>
    </lineage>
</organism>
<dbReference type="EMBL" id="CH473969">
    <property type="protein sequence ID" value="EDM07141.1"/>
    <property type="molecule type" value="Genomic_DNA"/>
</dbReference>
<reference evidence="2" key="2">
    <citation type="journal article" date="2005" name="Genome Res.">
        <title>Gene and alternative splicing annotation with AIR.</title>
        <authorList>
            <person name="Florea L."/>
            <person name="Di Francesco V."/>
            <person name="Miller J."/>
            <person name="Turner R."/>
            <person name="Yao A."/>
            <person name="Harris M."/>
            <person name="Walenz B."/>
            <person name="Mobarry C."/>
            <person name="Merkulov G.V."/>
            <person name="Charlab R."/>
            <person name="Dew I."/>
            <person name="Deng Z."/>
            <person name="Istrail S."/>
            <person name="Li P."/>
            <person name="Sutton G."/>
        </authorList>
    </citation>
    <scope>NUCLEOTIDE SEQUENCE</scope>
    <source>
        <strain evidence="2">BN</strain>
    </source>
</reference>
<protein>
    <submittedName>
        <fullName evidence="1">LRRGT00182</fullName>
    </submittedName>
    <submittedName>
        <fullName evidence="2">RCG65916</fullName>
    </submittedName>
</protein>
<evidence type="ECO:0000313" key="1">
    <source>
        <dbReference type="EMBL" id="AAS66273.1"/>
    </source>
</evidence>
<dbReference type="EMBL" id="AY539933">
    <property type="protein sequence ID" value="AAS66273.1"/>
    <property type="molecule type" value="mRNA"/>
</dbReference>
<gene>
    <name evidence="2" type="ORF">rCG_65916</name>
</gene>
<reference evidence="1" key="1">
    <citation type="submission" date="2004-02" db="EMBL/GenBank/DDBJ databases">
        <title>Liver regeneration after PH.</title>
        <authorList>
            <person name="Xu C.S."/>
            <person name="Zhang L."/>
            <person name="Chang C.F."/>
            <person name="Han H.P."/>
            <person name="Wang G.P."/>
            <person name="Chai L.Q."/>
            <person name="Yuan J.Y."/>
            <person name="Yang K.J."/>
            <person name="Zhao L.F."/>
            <person name="Ma H."/>
            <person name="Wang L."/>
            <person name="Wang S.F."/>
            <person name="Xing X.K."/>
            <person name="Shen G.M."/>
            <person name="Shi J.B."/>
            <person name="Rahman S."/>
            <person name="Wang Q.N."/>
            <person name="Zhang J.B."/>
        </authorList>
    </citation>
    <scope>NUCLEOTIDE SEQUENCE</scope>
</reference>
<dbReference type="AlphaFoldDB" id="A0A8I6ALS5"/>
<proteinExistence type="evidence at transcript level"/>
<accession>A0A8I6ALS5</accession>
<name>A0A8I6ALS5_RAT</name>
<dbReference type="Proteomes" id="UP000234681">
    <property type="component" value="Chromosome X"/>
</dbReference>
<evidence type="ECO:0000313" key="2">
    <source>
        <dbReference type="EMBL" id="EDM07141.1"/>
    </source>
</evidence>
<sequence length="171" mass="19000">MEAGDIAQQQSFCVGYTIPSTTHTHTRTHTHTHRNRKYRIPLQTKVENRTNGIHHLTVLQSPSILKDANASKVSEERECRTRLGTQGQDDKATVTATTVIAIFPVTGDHAGNRAPRIKTAGFRAEEKGMRARGQMDPGCCKGLAHIICSPWRRLSAFLAKGNIAETRMELR</sequence>
<reference evidence="2" key="3">
    <citation type="submission" date="2005-09" db="EMBL/GenBank/DDBJ databases">
        <authorList>
            <person name="Mural R.J."/>
            <person name="Li P.W."/>
            <person name="Adams M.D."/>
            <person name="Amanatides P.G."/>
            <person name="Baden-Tillson H."/>
            <person name="Barnstead M."/>
            <person name="Chin S.H."/>
            <person name="Dew I."/>
            <person name="Evans C.A."/>
            <person name="Ferriera S."/>
            <person name="Flanigan M."/>
            <person name="Fosler C."/>
            <person name="Glodek A."/>
            <person name="Gu Z."/>
            <person name="Holt R.A."/>
            <person name="Jennings D."/>
            <person name="Kraft C.L."/>
            <person name="Lu F."/>
            <person name="Nguyen T."/>
            <person name="Nusskern D.R."/>
            <person name="Pfannkoch C.M."/>
            <person name="Sitter C."/>
            <person name="Sutton G.G."/>
            <person name="Venter J.C."/>
            <person name="Wang Z."/>
            <person name="Woodage T."/>
            <person name="Zheng X.H."/>
            <person name="Zhong F."/>
        </authorList>
    </citation>
    <scope>NUCLEOTIDE SEQUENCE</scope>
    <source>
        <strain evidence="2">BN</strain>
    </source>
</reference>